<dbReference type="AlphaFoldDB" id="A0A158EHS2"/>
<comment type="caution">
    <text evidence="1">The sequence shown here is derived from an EMBL/GenBank/DDBJ whole genome shotgun (WGS) entry which is preliminary data.</text>
</comment>
<evidence type="ECO:0000313" key="2">
    <source>
        <dbReference type="Proteomes" id="UP000071859"/>
    </source>
</evidence>
<keyword evidence="2" id="KW-1185">Reference proteome</keyword>
<accession>A0A158EHS2</accession>
<organism evidence="1 2">
    <name type="scientific">Caballeronia calidae</name>
    <dbReference type="NCBI Taxonomy" id="1777139"/>
    <lineage>
        <taxon>Bacteria</taxon>
        <taxon>Pseudomonadati</taxon>
        <taxon>Pseudomonadota</taxon>
        <taxon>Betaproteobacteria</taxon>
        <taxon>Burkholderiales</taxon>
        <taxon>Burkholderiaceae</taxon>
        <taxon>Caballeronia</taxon>
    </lineage>
</organism>
<proteinExistence type="predicted"/>
<sequence>MTVFVILFSFADVAASWGILAVHRRKVQKAVIQFKCVSKGDSEFDRPNLMSQREAKYSVSPRRLRRARRR</sequence>
<evidence type="ECO:0000313" key="1">
    <source>
        <dbReference type="EMBL" id="SAL06364.1"/>
    </source>
</evidence>
<dbReference type="Proteomes" id="UP000071859">
    <property type="component" value="Unassembled WGS sequence"/>
</dbReference>
<name>A0A158EHS2_9BURK</name>
<reference evidence="1" key="1">
    <citation type="submission" date="2016-01" db="EMBL/GenBank/DDBJ databases">
        <authorList>
            <person name="Peeters C."/>
        </authorList>
    </citation>
    <scope>NUCLEOTIDE SEQUENCE</scope>
    <source>
        <strain evidence="1">LMG 29321</strain>
    </source>
</reference>
<dbReference type="EMBL" id="FCOX02000113">
    <property type="protein sequence ID" value="SAL06364.1"/>
    <property type="molecule type" value="Genomic_DNA"/>
</dbReference>
<dbReference type="RefSeq" id="WP_062612265.1">
    <property type="nucleotide sequence ID" value="NZ_FCOX02000113.1"/>
</dbReference>
<gene>
    <name evidence="1" type="ORF">AWB78_08032</name>
</gene>
<protein>
    <submittedName>
        <fullName evidence="1">Uncharacterized protein</fullName>
    </submittedName>
</protein>